<reference evidence="1" key="2">
    <citation type="journal article" date="2015" name="Data Brief">
        <title>Shoot transcriptome of the giant reed, Arundo donax.</title>
        <authorList>
            <person name="Barrero R.A."/>
            <person name="Guerrero F.D."/>
            <person name="Moolhuijzen P."/>
            <person name="Goolsby J.A."/>
            <person name="Tidwell J."/>
            <person name="Bellgard S.E."/>
            <person name="Bellgard M.I."/>
        </authorList>
    </citation>
    <scope>NUCLEOTIDE SEQUENCE</scope>
    <source>
        <tissue evidence="1">Shoot tissue taken approximately 20 cm above the soil surface</tissue>
    </source>
</reference>
<sequence length="92" mass="10964">MVCKHLFLQPTLNKKGQMYLVPTTISKPQPTECEATKSVVLPALGYMRKTCAYHIVDYSYLLINHLNEKYSVLFNKLQQSRYLYYERRMFTY</sequence>
<accession>A0A0A9EGY2</accession>
<dbReference type="AlphaFoldDB" id="A0A0A9EGY2"/>
<name>A0A0A9EGY2_ARUDO</name>
<protein>
    <submittedName>
        <fullName evidence="1">Uncharacterized protein</fullName>
    </submittedName>
</protein>
<organism evidence="1">
    <name type="scientific">Arundo donax</name>
    <name type="common">Giant reed</name>
    <name type="synonym">Donax arundinaceus</name>
    <dbReference type="NCBI Taxonomy" id="35708"/>
    <lineage>
        <taxon>Eukaryota</taxon>
        <taxon>Viridiplantae</taxon>
        <taxon>Streptophyta</taxon>
        <taxon>Embryophyta</taxon>
        <taxon>Tracheophyta</taxon>
        <taxon>Spermatophyta</taxon>
        <taxon>Magnoliopsida</taxon>
        <taxon>Liliopsida</taxon>
        <taxon>Poales</taxon>
        <taxon>Poaceae</taxon>
        <taxon>PACMAD clade</taxon>
        <taxon>Arundinoideae</taxon>
        <taxon>Arundineae</taxon>
        <taxon>Arundo</taxon>
    </lineage>
</organism>
<proteinExistence type="predicted"/>
<dbReference type="EMBL" id="GBRH01202593">
    <property type="protein sequence ID" value="JAD95302.1"/>
    <property type="molecule type" value="Transcribed_RNA"/>
</dbReference>
<reference evidence="1" key="1">
    <citation type="submission" date="2014-09" db="EMBL/GenBank/DDBJ databases">
        <authorList>
            <person name="Magalhaes I.L.F."/>
            <person name="Oliveira U."/>
            <person name="Santos F.R."/>
            <person name="Vidigal T.H.D.A."/>
            <person name="Brescovit A.D."/>
            <person name="Santos A.J."/>
        </authorList>
    </citation>
    <scope>NUCLEOTIDE SEQUENCE</scope>
    <source>
        <tissue evidence="1">Shoot tissue taken approximately 20 cm above the soil surface</tissue>
    </source>
</reference>
<evidence type="ECO:0000313" key="1">
    <source>
        <dbReference type="EMBL" id="JAD95302.1"/>
    </source>
</evidence>